<dbReference type="PANTHER" id="PTHR15239:SF6">
    <property type="entry name" value="RIBOSOME QUALITY CONTROL COMPLEX SUBUNIT NEMF"/>
    <property type="match status" value="1"/>
</dbReference>
<dbReference type="PANTHER" id="PTHR15239">
    <property type="entry name" value="NUCLEAR EXPORT MEDIATOR FACTOR NEMF"/>
    <property type="match status" value="1"/>
</dbReference>
<evidence type="ECO:0000313" key="3">
    <source>
        <dbReference type="EMBL" id="MBB5253226.1"/>
    </source>
</evidence>
<dbReference type="Gene3D" id="2.30.310.10">
    <property type="entry name" value="ibrinogen binding protein from staphylococcus aureus domain"/>
    <property type="match status" value="1"/>
</dbReference>
<dbReference type="Pfam" id="PF05670">
    <property type="entry name" value="NFACT-R_1"/>
    <property type="match status" value="1"/>
</dbReference>
<feature type="coiled-coil region" evidence="1">
    <location>
        <begin position="255"/>
        <end position="293"/>
    </location>
</feature>
<keyword evidence="1" id="KW-0175">Coiled coil</keyword>
<protein>
    <submittedName>
        <fullName evidence="3">Putative ribosome quality control (RQC) complex YloA/Tae2 family protein</fullName>
    </submittedName>
</protein>
<dbReference type="GO" id="GO:0072344">
    <property type="term" value="P:rescue of stalled ribosome"/>
    <property type="evidence" value="ECO:0007669"/>
    <property type="project" value="TreeGrafter"/>
</dbReference>
<sequence length="595" mass="68866">MNKKNSMSYLDLLAWITENKNEIISCRVDNVYKISGTQAYFLKLHCKNSDKNLVIEPGKRIHFTKYDRQKEISNEVSLIRAHIKDRIINNIELLGKERIIKLTFMDRLMYIELLPRGLLVITDLNNRILFATEYKEFKDRVIKPNVIYTPPPPPPPLTDEEIDKLLKKGNLSRILGVPQEIIEALGISVLNRQELDNAVLKIKKLEEDIEKGNFNKCLIPNLTVIPLKFNDCIEKDSYNDALDEFFTNEEKAVIKSETDKKLEEEKKKLVKTIEEIENEIETYKKEEDKHRNIANILIANYQNIENEINKNLGKNTIKIKLDEYEIELDPKLSVYKNASKYFDIAKEYAEKRKKAEETLNNLKQKLKELDKQIEERTEEIRISLRKREWYEKYRWSFTRNGYLVIAGRDIDQNESLVRKLLEPKDIFLHADIQGAPATIIKTQGNSVSEDDIRDAAVIAACYSKAWKVGMGAIDVFWVNGDQVSKSPPSGEYLKKGSFMIYGKKNFINNVKMQLFLGLTEDFKIIVGSEEVVKKYSSSNIFILLEPGDDDPSKLSTKIIKILQEKLKLKGLRTLQDDIIRSLPGKSKIVAIKNKT</sequence>
<dbReference type="RefSeq" id="WP_184650963.1">
    <property type="nucleotide sequence ID" value="NZ_CP045484.1"/>
</dbReference>
<dbReference type="AlphaFoldDB" id="A0A7J9RRR4"/>
<gene>
    <name evidence="3" type="ORF">HNQ62_000968</name>
</gene>
<dbReference type="GO" id="GO:0000049">
    <property type="term" value="F:tRNA binding"/>
    <property type="evidence" value="ECO:0007669"/>
    <property type="project" value="TreeGrafter"/>
</dbReference>
<dbReference type="Proteomes" id="UP000582213">
    <property type="component" value="Unassembled WGS sequence"/>
</dbReference>
<feature type="domain" description="NFACT RNA-binding" evidence="2">
    <location>
        <begin position="392"/>
        <end position="502"/>
    </location>
</feature>
<dbReference type="OrthoDB" id="10943at2157"/>
<dbReference type="GO" id="GO:0043023">
    <property type="term" value="F:ribosomal large subunit binding"/>
    <property type="evidence" value="ECO:0007669"/>
    <property type="project" value="TreeGrafter"/>
</dbReference>
<feature type="coiled-coil region" evidence="1">
    <location>
        <begin position="345"/>
        <end position="386"/>
    </location>
</feature>
<evidence type="ECO:0000256" key="1">
    <source>
        <dbReference type="SAM" id="Coils"/>
    </source>
</evidence>
<proteinExistence type="predicted"/>
<accession>A0A7J9RRR4</accession>
<dbReference type="GeneID" id="42799714"/>
<dbReference type="GO" id="GO:1990112">
    <property type="term" value="C:RQC complex"/>
    <property type="evidence" value="ECO:0007669"/>
    <property type="project" value="TreeGrafter"/>
</dbReference>
<evidence type="ECO:0000259" key="2">
    <source>
        <dbReference type="Pfam" id="PF05670"/>
    </source>
</evidence>
<reference evidence="3 4" key="1">
    <citation type="submission" date="2020-08" db="EMBL/GenBank/DDBJ databases">
        <title>Genomic Encyclopedia of Type Strains, Phase IV (KMG-IV): sequencing the most valuable type-strain genomes for metagenomic binning, comparative biology and taxonomic classification.</title>
        <authorList>
            <person name="Goeker M."/>
        </authorList>
    </citation>
    <scope>NUCLEOTIDE SEQUENCE [LARGE SCALE GENOMIC DNA]</scope>
    <source>
        <strain evidence="3 4">DSM 12421</strain>
    </source>
</reference>
<organism evidence="3 4">
    <name type="scientific">Sulfurisphaera ohwakuensis</name>
    <dbReference type="NCBI Taxonomy" id="69656"/>
    <lineage>
        <taxon>Archaea</taxon>
        <taxon>Thermoproteota</taxon>
        <taxon>Thermoprotei</taxon>
        <taxon>Sulfolobales</taxon>
        <taxon>Sulfolobaceae</taxon>
        <taxon>Sulfurisphaera</taxon>
    </lineage>
</organism>
<dbReference type="NCBIfam" id="NF041120">
    <property type="entry name" value="RqcH_arch"/>
    <property type="match status" value="1"/>
</dbReference>
<dbReference type="InterPro" id="IPR008532">
    <property type="entry name" value="NFACT_RNA-bd"/>
</dbReference>
<evidence type="ECO:0000313" key="4">
    <source>
        <dbReference type="Proteomes" id="UP000582213"/>
    </source>
</evidence>
<dbReference type="InterPro" id="IPR051608">
    <property type="entry name" value="RQC_Subunit_NEMF"/>
</dbReference>
<name>A0A7J9RRR4_SULOH</name>
<dbReference type="Pfam" id="PF05833">
    <property type="entry name" value="NFACT_N"/>
    <property type="match status" value="1"/>
</dbReference>
<dbReference type="EMBL" id="JACHFY010000003">
    <property type="protein sequence ID" value="MBB5253226.1"/>
    <property type="molecule type" value="Genomic_DNA"/>
</dbReference>
<comment type="caution">
    <text evidence="3">The sequence shown here is derived from an EMBL/GenBank/DDBJ whole genome shotgun (WGS) entry which is preliminary data.</text>
</comment>